<organism evidence="1 2">
    <name type="scientific">Ditylenchus dipsaci</name>
    <dbReference type="NCBI Taxonomy" id="166011"/>
    <lineage>
        <taxon>Eukaryota</taxon>
        <taxon>Metazoa</taxon>
        <taxon>Ecdysozoa</taxon>
        <taxon>Nematoda</taxon>
        <taxon>Chromadorea</taxon>
        <taxon>Rhabditida</taxon>
        <taxon>Tylenchina</taxon>
        <taxon>Tylenchomorpha</taxon>
        <taxon>Sphaerularioidea</taxon>
        <taxon>Anguinidae</taxon>
        <taxon>Anguininae</taxon>
        <taxon>Ditylenchus</taxon>
    </lineage>
</organism>
<sequence length="89" mass="10132">MHDSDVSTDGIGSGQQWCRLADSTGMKARILNFSMKNWILLNEQTLPAAVLLQPLRCTNMKTSRCDQPRMIKMEINQDFVNFPPYLDSP</sequence>
<name>A0A915CVU6_9BILA</name>
<reference evidence="2" key="1">
    <citation type="submission" date="2022-11" db="UniProtKB">
        <authorList>
            <consortium name="WormBaseParasite"/>
        </authorList>
    </citation>
    <scope>IDENTIFICATION</scope>
</reference>
<dbReference type="Proteomes" id="UP000887574">
    <property type="component" value="Unplaced"/>
</dbReference>
<accession>A0A915CVU6</accession>
<evidence type="ECO:0000313" key="2">
    <source>
        <dbReference type="WBParaSite" id="jg127"/>
    </source>
</evidence>
<proteinExistence type="predicted"/>
<evidence type="ECO:0000313" key="1">
    <source>
        <dbReference type="Proteomes" id="UP000887574"/>
    </source>
</evidence>
<dbReference type="WBParaSite" id="jg127">
    <property type="protein sequence ID" value="jg127"/>
    <property type="gene ID" value="jg127"/>
</dbReference>
<protein>
    <submittedName>
        <fullName evidence="2">Uncharacterized protein</fullName>
    </submittedName>
</protein>
<dbReference type="AlphaFoldDB" id="A0A915CVU6"/>
<keyword evidence="1" id="KW-1185">Reference proteome</keyword>